<evidence type="ECO:0000313" key="3">
    <source>
        <dbReference type="EMBL" id="PPE04582.1"/>
    </source>
</evidence>
<comment type="caution">
    <text evidence="3">The sequence shown here is derived from an EMBL/GenBank/DDBJ whole genome shotgun (WGS) entry which is preliminary data.</text>
</comment>
<dbReference type="EMBL" id="PHND01000001">
    <property type="protein sequence ID" value="PPE04582.1"/>
    <property type="molecule type" value="Genomic_DNA"/>
</dbReference>
<keyword evidence="3" id="KW-0378">Hydrolase</keyword>
<accession>A0A8E2QVR8</accession>
<feature type="domain" description="AB hydrolase-1" evidence="2">
    <location>
        <begin position="114"/>
        <end position="240"/>
    </location>
</feature>
<dbReference type="InterPro" id="IPR029058">
    <property type="entry name" value="AB_hydrolase_fold"/>
</dbReference>
<dbReference type="PANTHER" id="PTHR43358">
    <property type="entry name" value="ALPHA/BETA-HYDROLASE"/>
    <property type="match status" value="1"/>
</dbReference>
<evidence type="ECO:0000313" key="4">
    <source>
        <dbReference type="Proteomes" id="UP000239010"/>
    </source>
</evidence>
<dbReference type="GO" id="GO:0016787">
    <property type="term" value="F:hydrolase activity"/>
    <property type="evidence" value="ECO:0007669"/>
    <property type="project" value="UniProtKB-KW"/>
</dbReference>
<proteinExistence type="predicted"/>
<dbReference type="PANTHER" id="PTHR43358:SF4">
    <property type="entry name" value="ALPHA_BETA HYDROLASE FOLD-1 DOMAIN-CONTAINING PROTEIN"/>
    <property type="match status" value="1"/>
</dbReference>
<gene>
    <name evidence="3" type="ORF">EELLY_v1c02620</name>
</gene>
<dbReference type="Proteomes" id="UP000239010">
    <property type="component" value="Unassembled WGS sequence"/>
</dbReference>
<sequence length="340" mass="40319">MKKIYNLKTSKKYLKKYKYTFWKRFWVILLFPIIYPLSWFVTLFFNPYLFKYDRKGLDENGDEVNTFNHFLKDIKAKKLENLEIDPSAIKTFEIQHKKNQSISCVMLNNKTNKWVVALHGFKRNKYLGIRNGINLFKQGYNVVSFDAYAHGDTFGEYSDFGVTNSKLLNTVITWIKSNNKVEEIGVIGISMGGGTAVYWAQQFYLTNKVDWLVSDCALTQPVEQIRFFLKRYFKWVAWYFCSFNINGRFKKVSKTNLNDMNTQINLESIKDLPILFIHGKKDDFITYHNSIVTYYEQKKYNFSSLSELKLFENARHSESIVKHQDEYNKLINNFIKKVKK</sequence>
<dbReference type="Pfam" id="PF00561">
    <property type="entry name" value="Abhydrolase_1"/>
    <property type="match status" value="1"/>
</dbReference>
<keyword evidence="1" id="KW-1133">Transmembrane helix</keyword>
<keyword evidence="4" id="KW-1185">Reference proteome</keyword>
<dbReference type="AlphaFoldDB" id="A0A8E2QVR8"/>
<dbReference type="RefSeq" id="WP_104205726.1">
    <property type="nucleotide sequence ID" value="NZ_PHND01000001.1"/>
</dbReference>
<keyword evidence="1" id="KW-0812">Transmembrane</keyword>
<name>A0A8E2QVR8_9MOLU</name>
<evidence type="ECO:0000259" key="2">
    <source>
        <dbReference type="Pfam" id="PF00561"/>
    </source>
</evidence>
<feature type="transmembrane region" description="Helical" evidence="1">
    <location>
        <begin position="21"/>
        <end position="45"/>
    </location>
</feature>
<dbReference type="InterPro" id="IPR000073">
    <property type="entry name" value="AB_hydrolase_1"/>
</dbReference>
<protein>
    <submittedName>
        <fullName evidence="3">Hydrolase</fullName>
    </submittedName>
</protein>
<dbReference type="SUPFAM" id="SSF53474">
    <property type="entry name" value="alpha/beta-Hydrolases"/>
    <property type="match status" value="1"/>
</dbReference>
<keyword evidence="1" id="KW-0472">Membrane</keyword>
<dbReference type="InterPro" id="IPR052920">
    <property type="entry name" value="DNA-binding_regulatory"/>
</dbReference>
<dbReference type="Gene3D" id="3.40.50.1820">
    <property type="entry name" value="alpha/beta hydrolase"/>
    <property type="match status" value="1"/>
</dbReference>
<evidence type="ECO:0000256" key="1">
    <source>
        <dbReference type="SAM" id="Phobius"/>
    </source>
</evidence>
<organism evidence="3 4">
    <name type="scientific">Entomoplasma ellychniae</name>
    <dbReference type="NCBI Taxonomy" id="2114"/>
    <lineage>
        <taxon>Bacteria</taxon>
        <taxon>Bacillati</taxon>
        <taxon>Mycoplasmatota</taxon>
        <taxon>Mollicutes</taxon>
        <taxon>Entomoplasmatales</taxon>
        <taxon>Entomoplasmataceae</taxon>
        <taxon>Entomoplasma</taxon>
    </lineage>
</organism>
<reference evidence="3 4" key="1">
    <citation type="submission" date="2017-11" db="EMBL/GenBank/DDBJ databases">
        <title>Genome sequence of Entomoplasma ellychniae ELCN-1 (ATCC 43707).</title>
        <authorList>
            <person name="Lo W.-S."/>
            <person name="Gasparich G.E."/>
            <person name="Kuo C.-H."/>
        </authorList>
    </citation>
    <scope>NUCLEOTIDE SEQUENCE [LARGE SCALE GENOMIC DNA]</scope>
    <source>
        <strain evidence="3 4">ELCN-1</strain>
    </source>
</reference>